<dbReference type="PRINTS" id="PR00039">
    <property type="entry name" value="HTHLYSR"/>
</dbReference>
<dbReference type="PROSITE" id="PS50931">
    <property type="entry name" value="HTH_LYSR"/>
    <property type="match status" value="1"/>
</dbReference>
<name>A0A8J2VBP9_9BACL</name>
<dbReference type="PANTHER" id="PTHR30126:SF100">
    <property type="entry name" value="LYSR-FAMILY TRANSCRIPTIONAL REGULATOR"/>
    <property type="match status" value="1"/>
</dbReference>
<evidence type="ECO:0000259" key="5">
    <source>
        <dbReference type="PROSITE" id="PS50931"/>
    </source>
</evidence>
<evidence type="ECO:0000256" key="1">
    <source>
        <dbReference type="ARBA" id="ARBA00009437"/>
    </source>
</evidence>
<comment type="caution">
    <text evidence="6">The sequence shown here is derived from an EMBL/GenBank/DDBJ whole genome shotgun (WGS) entry which is preliminary data.</text>
</comment>
<dbReference type="AlphaFoldDB" id="A0A8J2VBP9"/>
<dbReference type="Pfam" id="PF00126">
    <property type="entry name" value="HTH_1"/>
    <property type="match status" value="1"/>
</dbReference>
<keyword evidence="2" id="KW-0805">Transcription regulation</keyword>
<dbReference type="Pfam" id="PF03466">
    <property type="entry name" value="LysR_substrate"/>
    <property type="match status" value="1"/>
</dbReference>
<dbReference type="GO" id="GO:0003700">
    <property type="term" value="F:DNA-binding transcription factor activity"/>
    <property type="evidence" value="ECO:0007669"/>
    <property type="project" value="InterPro"/>
</dbReference>
<organism evidence="6 7">
    <name type="scientific">Marinithermofilum abyssi</name>
    <dbReference type="NCBI Taxonomy" id="1571185"/>
    <lineage>
        <taxon>Bacteria</taxon>
        <taxon>Bacillati</taxon>
        <taxon>Bacillota</taxon>
        <taxon>Bacilli</taxon>
        <taxon>Bacillales</taxon>
        <taxon>Thermoactinomycetaceae</taxon>
        <taxon>Marinithermofilum</taxon>
    </lineage>
</organism>
<dbReference type="CDD" id="cd05466">
    <property type="entry name" value="PBP2_LTTR_substrate"/>
    <property type="match status" value="1"/>
</dbReference>
<dbReference type="SUPFAM" id="SSF53850">
    <property type="entry name" value="Periplasmic binding protein-like II"/>
    <property type="match status" value="1"/>
</dbReference>
<dbReference type="PANTHER" id="PTHR30126">
    <property type="entry name" value="HTH-TYPE TRANSCRIPTIONAL REGULATOR"/>
    <property type="match status" value="1"/>
</dbReference>
<evidence type="ECO:0000313" key="6">
    <source>
        <dbReference type="EMBL" id="GGE09390.1"/>
    </source>
</evidence>
<dbReference type="Proteomes" id="UP000625210">
    <property type="component" value="Unassembled WGS sequence"/>
</dbReference>
<dbReference type="EMBL" id="BMHQ01000002">
    <property type="protein sequence ID" value="GGE09390.1"/>
    <property type="molecule type" value="Genomic_DNA"/>
</dbReference>
<keyword evidence="3" id="KW-0238">DNA-binding</keyword>
<dbReference type="InterPro" id="IPR036390">
    <property type="entry name" value="WH_DNA-bd_sf"/>
</dbReference>
<dbReference type="RefSeq" id="WP_188646622.1">
    <property type="nucleotide sequence ID" value="NZ_BMHQ01000002.1"/>
</dbReference>
<keyword evidence="7" id="KW-1185">Reference proteome</keyword>
<evidence type="ECO:0000256" key="3">
    <source>
        <dbReference type="ARBA" id="ARBA00023125"/>
    </source>
</evidence>
<proteinExistence type="inferred from homology"/>
<dbReference type="Gene3D" id="3.40.190.290">
    <property type="match status" value="1"/>
</dbReference>
<protein>
    <submittedName>
        <fullName evidence="6">LysR family transcriptional regulator</fullName>
    </submittedName>
</protein>
<dbReference type="FunFam" id="1.10.10.10:FF:000001">
    <property type="entry name" value="LysR family transcriptional regulator"/>
    <property type="match status" value="1"/>
</dbReference>
<sequence>MELRHLHTFQVVAEEGGFTRAGEHLGYAQSTITAHIQALERELGRPLFDRLGKKVVLTEAGKRLLPYVRDMMQLSRRALEVAGAGDAPTGTLVIGAPESLTAYRLPVILREYRRRYPQVKLVMQPGHCWKMRAKLRKGELDVAFLLEEPRDEEDLVIRSLVDEELVMIAPPHHPLASNEEVLPEALQGETLLKTEAGCTYRELLDYRLKKAGIPSDDQMEFWNVEAIKNCVMAGLGISYLPIMTVVEELKEGKLIALNWKHREDRVVTQLAYHRDKWLTPALERLLDVVEEQAEEWKKAEAKV</sequence>
<evidence type="ECO:0000256" key="2">
    <source>
        <dbReference type="ARBA" id="ARBA00023015"/>
    </source>
</evidence>
<dbReference type="SUPFAM" id="SSF46785">
    <property type="entry name" value="Winged helix' DNA-binding domain"/>
    <property type="match status" value="1"/>
</dbReference>
<reference evidence="6" key="2">
    <citation type="submission" date="2020-09" db="EMBL/GenBank/DDBJ databases">
        <authorList>
            <person name="Sun Q."/>
            <person name="Zhou Y."/>
        </authorList>
    </citation>
    <scope>NUCLEOTIDE SEQUENCE</scope>
    <source>
        <strain evidence="6">CGMCC 1.15179</strain>
    </source>
</reference>
<comment type="similarity">
    <text evidence="1">Belongs to the LysR transcriptional regulatory family.</text>
</comment>
<gene>
    <name evidence="6" type="ORF">GCM10011571_08360</name>
</gene>
<dbReference type="GO" id="GO:0000976">
    <property type="term" value="F:transcription cis-regulatory region binding"/>
    <property type="evidence" value="ECO:0007669"/>
    <property type="project" value="TreeGrafter"/>
</dbReference>
<feature type="domain" description="HTH lysR-type" evidence="5">
    <location>
        <begin position="1"/>
        <end position="58"/>
    </location>
</feature>
<evidence type="ECO:0000313" key="7">
    <source>
        <dbReference type="Proteomes" id="UP000625210"/>
    </source>
</evidence>
<reference evidence="6" key="1">
    <citation type="journal article" date="2014" name="Int. J. Syst. Evol. Microbiol.">
        <title>Complete genome sequence of Corynebacterium casei LMG S-19264T (=DSM 44701T), isolated from a smear-ripened cheese.</title>
        <authorList>
            <consortium name="US DOE Joint Genome Institute (JGI-PGF)"/>
            <person name="Walter F."/>
            <person name="Albersmeier A."/>
            <person name="Kalinowski J."/>
            <person name="Ruckert C."/>
        </authorList>
    </citation>
    <scope>NUCLEOTIDE SEQUENCE</scope>
    <source>
        <strain evidence="6">CGMCC 1.15179</strain>
    </source>
</reference>
<dbReference type="InterPro" id="IPR036388">
    <property type="entry name" value="WH-like_DNA-bd_sf"/>
</dbReference>
<evidence type="ECO:0000256" key="4">
    <source>
        <dbReference type="ARBA" id="ARBA00023163"/>
    </source>
</evidence>
<accession>A0A8J2VBP9</accession>
<dbReference type="InterPro" id="IPR005119">
    <property type="entry name" value="LysR_subst-bd"/>
</dbReference>
<keyword evidence="4" id="KW-0804">Transcription</keyword>
<dbReference type="Gene3D" id="1.10.10.10">
    <property type="entry name" value="Winged helix-like DNA-binding domain superfamily/Winged helix DNA-binding domain"/>
    <property type="match status" value="1"/>
</dbReference>
<dbReference type="InterPro" id="IPR000847">
    <property type="entry name" value="LysR_HTH_N"/>
</dbReference>